<proteinExistence type="predicted"/>
<keyword evidence="2" id="KW-1185">Reference proteome</keyword>
<name>A0ACC3BXK2_PYRYE</name>
<dbReference type="EMBL" id="CM020618">
    <property type="protein sequence ID" value="KAK1862257.1"/>
    <property type="molecule type" value="Genomic_DNA"/>
</dbReference>
<comment type="caution">
    <text evidence="1">The sequence shown here is derived from an EMBL/GenBank/DDBJ whole genome shotgun (WGS) entry which is preliminary data.</text>
</comment>
<protein>
    <submittedName>
        <fullName evidence="1">Uncharacterized protein</fullName>
    </submittedName>
</protein>
<accession>A0ACC3BXK2</accession>
<organism evidence="1 2">
    <name type="scientific">Pyropia yezoensis</name>
    <name type="common">Susabi-nori</name>
    <name type="synonym">Porphyra yezoensis</name>
    <dbReference type="NCBI Taxonomy" id="2788"/>
    <lineage>
        <taxon>Eukaryota</taxon>
        <taxon>Rhodophyta</taxon>
        <taxon>Bangiophyceae</taxon>
        <taxon>Bangiales</taxon>
        <taxon>Bangiaceae</taxon>
        <taxon>Pyropia</taxon>
    </lineage>
</organism>
<sequence>MQPPAIVAQLSQHVIGQSAAKRVLAQALRRRVRRQALPTAAEHAAVKPRHVLLVGPTGSGKTELVRQVARLVDAPMTISAVTTMSQVGYHSRDVEDVVKDLFGPARELVLARQAAAMRSAAVVAEASGQVEDALEAALVQELWLRGDTPREQVIKSFRAGELEEQEVKVDVYQEAERDDFEVQMDNLLKRDPKRKYETVRRKGAVADLRPILQDAELLRRATSRSVDEEVLSVVENEGIVVLDEIDKLAVTAAGMGGSVSTLGVQRDLLPLLDGTTVRTAHGRVRTDHILFIGAGAFHTAAVTDLLAELQGRLPLRGVLSRLDSGTRRGAAAVALAVAR</sequence>
<gene>
    <name evidence="1" type="ORF">I4F81_004831</name>
</gene>
<dbReference type="Proteomes" id="UP000798662">
    <property type="component" value="Chromosome 1"/>
</dbReference>
<reference evidence="1" key="1">
    <citation type="submission" date="2019-11" db="EMBL/GenBank/DDBJ databases">
        <title>Nori genome reveals adaptations in red seaweeds to the harsh intertidal environment.</title>
        <authorList>
            <person name="Wang D."/>
            <person name="Mao Y."/>
        </authorList>
    </citation>
    <scope>NUCLEOTIDE SEQUENCE</scope>
    <source>
        <tissue evidence="1">Gametophyte</tissue>
    </source>
</reference>
<evidence type="ECO:0000313" key="1">
    <source>
        <dbReference type="EMBL" id="KAK1862257.1"/>
    </source>
</evidence>
<evidence type="ECO:0000313" key="2">
    <source>
        <dbReference type="Proteomes" id="UP000798662"/>
    </source>
</evidence>